<dbReference type="Gene3D" id="3.90.850.10">
    <property type="entry name" value="Fumarylacetoacetase-like, C-terminal domain"/>
    <property type="match status" value="1"/>
</dbReference>
<dbReference type="InterPro" id="IPR036663">
    <property type="entry name" value="Fumarylacetoacetase_C_sf"/>
</dbReference>
<dbReference type="GO" id="GO:0005737">
    <property type="term" value="C:cytoplasm"/>
    <property type="evidence" value="ECO:0007669"/>
    <property type="project" value="TreeGrafter"/>
</dbReference>
<sequence>MLDEAATRAASDLLFGQWRGGTVLDALPEALRPGTRAEGYAVQARLEARSPRPLFGWKIAATSAAGQAHINVDGPLAGRLLDEMVAECGATLPFGANRMRVAEAEFAFRMARDLTPRAAPYSAAEVMDAVASLHPAIEVPDSRFSDFARAGAAQLIADNACAHQFVLGPPTETEWRGIDLAAHPVRGSVDGAVAEGRGANALGDPRLALAWLANELSGLGITLAAGQVVTTGTCVVPMPIAPGVEVVADLGILGAATLRFTG</sequence>
<dbReference type="PANTHER" id="PTHR30143:SF0">
    <property type="entry name" value="2-KETO-4-PENTENOATE HYDRATASE"/>
    <property type="match status" value="1"/>
</dbReference>
<dbReference type="InterPro" id="IPR050772">
    <property type="entry name" value="Hydratase-Decarb/MhpD_sf"/>
</dbReference>
<dbReference type="SUPFAM" id="SSF56529">
    <property type="entry name" value="FAH"/>
    <property type="match status" value="1"/>
</dbReference>
<dbReference type="InterPro" id="IPR011234">
    <property type="entry name" value="Fumarylacetoacetase-like_C"/>
</dbReference>
<evidence type="ECO:0000259" key="2">
    <source>
        <dbReference type="Pfam" id="PF01557"/>
    </source>
</evidence>
<organism evidence="3">
    <name type="scientific">uncultured Acetobacteraceae bacterium</name>
    <dbReference type="NCBI Taxonomy" id="169975"/>
    <lineage>
        <taxon>Bacteria</taxon>
        <taxon>Pseudomonadati</taxon>
        <taxon>Pseudomonadota</taxon>
        <taxon>Alphaproteobacteria</taxon>
        <taxon>Acetobacterales</taxon>
        <taxon>Acetobacteraceae</taxon>
        <taxon>environmental samples</taxon>
    </lineage>
</organism>
<evidence type="ECO:0000256" key="1">
    <source>
        <dbReference type="ARBA" id="ARBA00023239"/>
    </source>
</evidence>
<feature type="domain" description="Fumarylacetoacetase-like C-terminal" evidence="2">
    <location>
        <begin position="101"/>
        <end position="256"/>
    </location>
</feature>
<dbReference type="AlphaFoldDB" id="A0A6J4IYL3"/>
<evidence type="ECO:0000313" key="3">
    <source>
        <dbReference type="EMBL" id="CAA9265395.1"/>
    </source>
</evidence>
<dbReference type="EMBL" id="CADCTG010000214">
    <property type="protein sequence ID" value="CAA9265395.1"/>
    <property type="molecule type" value="Genomic_DNA"/>
</dbReference>
<gene>
    <name evidence="3" type="ORF">AVDCRST_MAG08-2964</name>
</gene>
<reference evidence="3" key="1">
    <citation type="submission" date="2020-02" db="EMBL/GenBank/DDBJ databases">
        <authorList>
            <person name="Meier V. D."/>
        </authorList>
    </citation>
    <scope>NUCLEOTIDE SEQUENCE</scope>
    <source>
        <strain evidence="3">AVDCRST_MAG08</strain>
    </source>
</reference>
<dbReference type="EC" id="4.2.1.80" evidence="3"/>
<dbReference type="GO" id="GO:0008684">
    <property type="term" value="F:2-oxopent-4-enoate hydratase activity"/>
    <property type="evidence" value="ECO:0007669"/>
    <property type="project" value="UniProtKB-EC"/>
</dbReference>
<name>A0A6J4IYL3_9PROT</name>
<protein>
    <submittedName>
        <fullName evidence="3">2-keto-4-pentenoate hydratase</fullName>
        <ecNumber evidence="3">4.2.1.80</ecNumber>
    </submittedName>
</protein>
<keyword evidence="1 3" id="KW-0456">Lyase</keyword>
<accession>A0A6J4IYL3</accession>
<dbReference type="PANTHER" id="PTHR30143">
    <property type="entry name" value="ACID HYDRATASE"/>
    <property type="match status" value="1"/>
</dbReference>
<dbReference type="Pfam" id="PF01557">
    <property type="entry name" value="FAA_hydrolase"/>
    <property type="match status" value="1"/>
</dbReference>
<proteinExistence type="predicted"/>